<accession>E0SGQ0</accession>
<reference evidence="2 3" key="1">
    <citation type="journal article" date="2011" name="J. Bacteriol.">
        <title>Genome sequence of the plant-pathogenic bacterium Dickeya dadantii 3937.</title>
        <authorList>
            <person name="Glasner J.D."/>
            <person name="Yang C.H."/>
            <person name="Reverchon S."/>
            <person name="Hugouvieux-Cotte-Pattat N."/>
            <person name="Condemine G."/>
            <person name="Bohin J.P."/>
            <person name="Van Gijsegem F."/>
            <person name="Yang S."/>
            <person name="Franza T."/>
            <person name="Expert D."/>
            <person name="Plunkett G. III"/>
            <person name="San Francisco M.J."/>
            <person name="Charkowski A.O."/>
            <person name="Py B."/>
            <person name="Bell K."/>
            <person name="Rauscher L."/>
            <person name="Rodriguez-Palenzuela P."/>
            <person name="Toussaint A."/>
            <person name="Holeva M.C."/>
            <person name="He S.Y."/>
            <person name="Douet V."/>
            <person name="Boccara M."/>
            <person name="Blanco C."/>
            <person name="Toth I."/>
            <person name="Anderson B.D."/>
            <person name="Biehl B.S."/>
            <person name="Mau B."/>
            <person name="Flynn S.M."/>
            <person name="Barras F."/>
            <person name="Lindeberg M."/>
            <person name="Birch P.R."/>
            <person name="Tsuyumu S."/>
            <person name="Shi X."/>
            <person name="Hibbing M."/>
            <person name="Yap M.N."/>
            <person name="Carpentier M."/>
            <person name="Dassa E."/>
            <person name="Umehara M."/>
            <person name="Kim J.F."/>
            <person name="Rusch M."/>
            <person name="Soni P."/>
            <person name="Mayhew G.F."/>
            <person name="Fouts D.E."/>
            <person name="Gill S.R."/>
            <person name="Blattner F.R."/>
            <person name="Keen N.T."/>
            <person name="Perna N.T."/>
        </authorList>
    </citation>
    <scope>NUCLEOTIDE SEQUENCE [LARGE SCALE GENOMIC DNA]</scope>
    <source>
        <strain evidence="2 3">3937</strain>
    </source>
</reference>
<evidence type="ECO:0000313" key="3">
    <source>
        <dbReference type="Proteomes" id="UP000006859"/>
    </source>
</evidence>
<dbReference type="STRING" id="198628.Dda3937_00795"/>
<keyword evidence="1" id="KW-0472">Membrane</keyword>
<protein>
    <submittedName>
        <fullName evidence="2">Uncharacterized protein</fullName>
    </submittedName>
</protein>
<evidence type="ECO:0000256" key="1">
    <source>
        <dbReference type="SAM" id="Phobius"/>
    </source>
</evidence>
<name>E0SGQ0_DICD3</name>
<sequence>MPCHECATPPGFPCHAPLLCRTAALKYLIRKNCFTLPYIFLLIRTIIIIYLICIPVAAHPGWRLERVWN</sequence>
<dbReference type="AlphaFoldDB" id="E0SGQ0"/>
<keyword evidence="1" id="KW-1133">Transmembrane helix</keyword>
<keyword evidence="1" id="KW-0812">Transmembrane</keyword>
<feature type="transmembrane region" description="Helical" evidence="1">
    <location>
        <begin position="36"/>
        <end position="58"/>
    </location>
</feature>
<proteinExistence type="predicted"/>
<dbReference type="EMBL" id="CP002038">
    <property type="protein sequence ID" value="ADM97699.1"/>
    <property type="molecule type" value="Genomic_DNA"/>
</dbReference>
<organism evidence="2 3">
    <name type="scientific">Dickeya dadantii (strain 3937)</name>
    <name type="common">Erwinia chrysanthemi (strain 3937)</name>
    <dbReference type="NCBI Taxonomy" id="198628"/>
    <lineage>
        <taxon>Bacteria</taxon>
        <taxon>Pseudomonadati</taxon>
        <taxon>Pseudomonadota</taxon>
        <taxon>Gammaproteobacteria</taxon>
        <taxon>Enterobacterales</taxon>
        <taxon>Pectobacteriaceae</taxon>
        <taxon>Dickeya</taxon>
    </lineage>
</organism>
<keyword evidence="3" id="KW-1185">Reference proteome</keyword>
<dbReference type="Proteomes" id="UP000006859">
    <property type="component" value="Chromosome"/>
</dbReference>
<dbReference type="KEGG" id="ddd:Dda3937_00795"/>
<gene>
    <name evidence="2" type="ordered locus">Dda3937_00795</name>
</gene>
<dbReference type="HOGENOM" id="CLU_2769185_0_0_6"/>
<evidence type="ECO:0000313" key="2">
    <source>
        <dbReference type="EMBL" id="ADM97699.1"/>
    </source>
</evidence>